<sequence>CPRLTTSTKLHQLEFPAFYLILFILSVLESYLIITIIIII</sequence>
<dbReference type="EnsemblMetazoa" id="Aqu2.1.06524_001">
    <property type="protein sequence ID" value="Aqu2.1.06524_001"/>
    <property type="gene ID" value="Aqu2.1.06524"/>
</dbReference>
<accession>A0A1X7SWJ7</accession>
<name>A0A1X7SWJ7_AMPQE</name>
<evidence type="ECO:0000256" key="1">
    <source>
        <dbReference type="SAM" id="Phobius"/>
    </source>
</evidence>
<protein>
    <submittedName>
        <fullName evidence="2">Uncharacterized protein</fullName>
    </submittedName>
</protein>
<proteinExistence type="predicted"/>
<keyword evidence="1" id="KW-1133">Transmembrane helix</keyword>
<feature type="transmembrane region" description="Helical" evidence="1">
    <location>
        <begin position="17"/>
        <end position="39"/>
    </location>
</feature>
<evidence type="ECO:0000313" key="2">
    <source>
        <dbReference type="EnsemblMetazoa" id="Aqu2.1.06524_001"/>
    </source>
</evidence>
<keyword evidence="1" id="KW-0472">Membrane</keyword>
<organism evidence="2">
    <name type="scientific">Amphimedon queenslandica</name>
    <name type="common">Sponge</name>
    <dbReference type="NCBI Taxonomy" id="400682"/>
    <lineage>
        <taxon>Eukaryota</taxon>
        <taxon>Metazoa</taxon>
        <taxon>Porifera</taxon>
        <taxon>Demospongiae</taxon>
        <taxon>Heteroscleromorpha</taxon>
        <taxon>Haplosclerida</taxon>
        <taxon>Niphatidae</taxon>
        <taxon>Amphimedon</taxon>
    </lineage>
</organism>
<dbReference type="AlphaFoldDB" id="A0A1X7SWJ7"/>
<dbReference type="InParanoid" id="A0A1X7SWJ7"/>
<reference evidence="2" key="1">
    <citation type="submission" date="2017-05" db="UniProtKB">
        <authorList>
            <consortium name="EnsemblMetazoa"/>
        </authorList>
    </citation>
    <scope>IDENTIFICATION</scope>
</reference>
<keyword evidence="1" id="KW-0812">Transmembrane</keyword>